<dbReference type="PANTHER" id="PTHR34820:SF4">
    <property type="entry name" value="INNER MEMBRANE PROTEIN YEBZ"/>
    <property type="match status" value="1"/>
</dbReference>
<reference evidence="9 10" key="1">
    <citation type="submission" date="2023-05" db="EMBL/GenBank/DDBJ databases">
        <title>Lithophilousrod everest ZFBP1038 complete genpme.</title>
        <authorList>
            <person name="Tian M."/>
        </authorList>
    </citation>
    <scope>NUCLEOTIDE SEQUENCE [LARGE SCALE GENOMIC DNA]</scope>
    <source>
        <strain evidence="9 10">ZFBP1038</strain>
    </source>
</reference>
<evidence type="ECO:0000256" key="1">
    <source>
        <dbReference type="ARBA" id="ARBA00004196"/>
    </source>
</evidence>
<keyword evidence="10" id="KW-1185">Reference proteome</keyword>
<evidence type="ECO:0000313" key="10">
    <source>
        <dbReference type="Proteomes" id="UP001209083"/>
    </source>
</evidence>
<dbReference type="InterPro" id="IPR014755">
    <property type="entry name" value="Cu-Rt/internalin_Ig-like"/>
</dbReference>
<dbReference type="InterPro" id="IPR014756">
    <property type="entry name" value="Ig_E-set"/>
</dbReference>
<evidence type="ECO:0000256" key="2">
    <source>
        <dbReference type="ARBA" id="ARBA00022723"/>
    </source>
</evidence>
<evidence type="ECO:0000256" key="4">
    <source>
        <dbReference type="ARBA" id="ARBA00023008"/>
    </source>
</evidence>
<feature type="transmembrane region" description="Helical" evidence="6">
    <location>
        <begin position="163"/>
        <end position="187"/>
    </location>
</feature>
<evidence type="ECO:0000256" key="5">
    <source>
        <dbReference type="SAM" id="MobiDB-lite"/>
    </source>
</evidence>
<keyword evidence="6" id="KW-0812">Transmembrane</keyword>
<keyword evidence="6" id="KW-0472">Membrane</keyword>
<evidence type="ECO:0000256" key="6">
    <source>
        <dbReference type="SAM" id="Phobius"/>
    </source>
</evidence>
<keyword evidence="3 7" id="KW-0732">Signal</keyword>
<keyword evidence="4" id="KW-0186">Copper</keyword>
<feature type="compositionally biased region" description="Polar residues" evidence="5">
    <location>
        <begin position="144"/>
        <end position="160"/>
    </location>
</feature>
<keyword evidence="6" id="KW-1133">Transmembrane helix</keyword>
<feature type="compositionally biased region" description="Low complexity" evidence="5">
    <location>
        <begin position="122"/>
        <end position="131"/>
    </location>
</feature>
<sequence length="194" mass="19960">MLAAVSAVALLTVGLFAVPASAHDRLVSSSPADGETVKEAPGWIELNFSSTVKEIGSEVQVNHEGTDVSAGELAVEDTKLTVALPTDLKDGDYTVVWRTVSSDGHPISGEYSFEIATGGGSSASESAPQSSNPTGAPPIGTPPESMQTQSQNVDDSEPTSSPMATGIIVAAVAVGVILVVLIILLIVRRRQAKH</sequence>
<evidence type="ECO:0000259" key="8">
    <source>
        <dbReference type="Pfam" id="PF04234"/>
    </source>
</evidence>
<evidence type="ECO:0000313" key="9">
    <source>
        <dbReference type="EMBL" id="WGW11239.1"/>
    </source>
</evidence>
<feature type="chain" id="PRO_5047155881" evidence="7">
    <location>
        <begin position="23"/>
        <end position="194"/>
    </location>
</feature>
<organism evidence="9 10">
    <name type="scientific">Saxibacter everestensis</name>
    <dbReference type="NCBI Taxonomy" id="2909229"/>
    <lineage>
        <taxon>Bacteria</taxon>
        <taxon>Bacillati</taxon>
        <taxon>Actinomycetota</taxon>
        <taxon>Actinomycetes</taxon>
        <taxon>Micrococcales</taxon>
        <taxon>Brevibacteriaceae</taxon>
        <taxon>Saxibacter</taxon>
    </lineage>
</organism>
<dbReference type="EMBL" id="CP090958">
    <property type="protein sequence ID" value="WGW11239.1"/>
    <property type="molecule type" value="Genomic_DNA"/>
</dbReference>
<keyword evidence="2" id="KW-0479">Metal-binding</keyword>
<dbReference type="InterPro" id="IPR032694">
    <property type="entry name" value="CopC/D"/>
</dbReference>
<dbReference type="InterPro" id="IPR007348">
    <property type="entry name" value="CopC_dom"/>
</dbReference>
<dbReference type="Proteomes" id="UP001209083">
    <property type="component" value="Chromosome"/>
</dbReference>
<evidence type="ECO:0000256" key="3">
    <source>
        <dbReference type="ARBA" id="ARBA00022729"/>
    </source>
</evidence>
<dbReference type="Pfam" id="PF04234">
    <property type="entry name" value="CopC"/>
    <property type="match status" value="1"/>
</dbReference>
<gene>
    <name evidence="9" type="ORF">LWF01_14240</name>
</gene>
<feature type="domain" description="CopC" evidence="8">
    <location>
        <begin position="23"/>
        <end position="115"/>
    </location>
</feature>
<accession>A0ABY8QQH5</accession>
<feature type="signal peptide" evidence="7">
    <location>
        <begin position="1"/>
        <end position="22"/>
    </location>
</feature>
<dbReference type="SUPFAM" id="SSF81296">
    <property type="entry name" value="E set domains"/>
    <property type="match status" value="1"/>
</dbReference>
<dbReference type="RefSeq" id="WP_349638024.1">
    <property type="nucleotide sequence ID" value="NZ_CP090958.1"/>
</dbReference>
<proteinExistence type="predicted"/>
<feature type="region of interest" description="Disordered" evidence="5">
    <location>
        <begin position="116"/>
        <end position="160"/>
    </location>
</feature>
<evidence type="ECO:0000256" key="7">
    <source>
        <dbReference type="SAM" id="SignalP"/>
    </source>
</evidence>
<dbReference type="PANTHER" id="PTHR34820">
    <property type="entry name" value="INNER MEMBRANE PROTEIN YEBZ"/>
    <property type="match status" value="1"/>
</dbReference>
<comment type="subcellular location">
    <subcellularLocation>
        <location evidence="1">Cell envelope</location>
    </subcellularLocation>
</comment>
<name>A0ABY8QQH5_9MICO</name>
<dbReference type="Gene3D" id="2.60.40.1220">
    <property type="match status" value="1"/>
</dbReference>
<protein>
    <submittedName>
        <fullName evidence="9">Copper resistance protein CopC</fullName>
    </submittedName>
</protein>